<evidence type="ECO:0000256" key="4">
    <source>
        <dbReference type="ARBA" id="ARBA00022840"/>
    </source>
</evidence>
<dbReference type="STRING" id="121290.APY04_1564"/>
<dbReference type="GO" id="GO:0016887">
    <property type="term" value="F:ATP hydrolysis activity"/>
    <property type="evidence" value="ECO:0007669"/>
    <property type="project" value="InterPro"/>
</dbReference>
<dbReference type="OrthoDB" id="9802264at2"/>
<accession>A0A109BIV6</accession>
<dbReference type="InterPro" id="IPR003439">
    <property type="entry name" value="ABC_transporter-like_ATP-bd"/>
</dbReference>
<dbReference type="InterPro" id="IPR050166">
    <property type="entry name" value="ABC_transporter_ATP-bind"/>
</dbReference>
<dbReference type="PANTHER" id="PTHR42788">
    <property type="entry name" value="TAURINE IMPORT ATP-BINDING PROTEIN-RELATED"/>
    <property type="match status" value="1"/>
</dbReference>
<dbReference type="Pfam" id="PF00005">
    <property type="entry name" value="ABC_tran"/>
    <property type="match status" value="1"/>
</dbReference>
<comment type="caution">
    <text evidence="6">The sequence shown here is derived from an EMBL/GenBank/DDBJ whole genome shotgun (WGS) entry which is preliminary data.</text>
</comment>
<dbReference type="GO" id="GO:0005524">
    <property type="term" value="F:ATP binding"/>
    <property type="evidence" value="ECO:0007669"/>
    <property type="project" value="UniProtKB-KW"/>
</dbReference>
<dbReference type="PATRIC" id="fig|121290.4.peg.2808"/>
<comment type="similarity">
    <text evidence="1">Belongs to the ABC transporter superfamily.</text>
</comment>
<evidence type="ECO:0000256" key="2">
    <source>
        <dbReference type="ARBA" id="ARBA00022448"/>
    </source>
</evidence>
<keyword evidence="4 6" id="KW-0067">ATP-binding</keyword>
<dbReference type="EMBL" id="LMTR01000045">
    <property type="protein sequence ID" value="KWT69481.1"/>
    <property type="molecule type" value="Genomic_DNA"/>
</dbReference>
<dbReference type="Proteomes" id="UP000059074">
    <property type="component" value="Unassembled WGS sequence"/>
</dbReference>
<feature type="domain" description="ABC transporter" evidence="5">
    <location>
        <begin position="10"/>
        <end position="234"/>
    </location>
</feature>
<evidence type="ECO:0000313" key="7">
    <source>
        <dbReference type="Proteomes" id="UP000059074"/>
    </source>
</evidence>
<organism evidence="6 7">
    <name type="scientific">Hyphomicrobium sulfonivorans</name>
    <dbReference type="NCBI Taxonomy" id="121290"/>
    <lineage>
        <taxon>Bacteria</taxon>
        <taxon>Pseudomonadati</taxon>
        <taxon>Pseudomonadota</taxon>
        <taxon>Alphaproteobacteria</taxon>
        <taxon>Hyphomicrobiales</taxon>
        <taxon>Hyphomicrobiaceae</taxon>
        <taxon>Hyphomicrobium</taxon>
    </lineage>
</organism>
<evidence type="ECO:0000313" key="6">
    <source>
        <dbReference type="EMBL" id="KWT69481.1"/>
    </source>
</evidence>
<dbReference type="InterPro" id="IPR003593">
    <property type="entry name" value="AAA+_ATPase"/>
</dbReference>
<evidence type="ECO:0000256" key="3">
    <source>
        <dbReference type="ARBA" id="ARBA00022741"/>
    </source>
</evidence>
<dbReference type="PROSITE" id="PS50893">
    <property type="entry name" value="ABC_TRANSPORTER_2"/>
    <property type="match status" value="1"/>
</dbReference>
<dbReference type="PROSITE" id="PS00211">
    <property type="entry name" value="ABC_TRANSPORTER_1"/>
    <property type="match status" value="1"/>
</dbReference>
<dbReference type="InterPro" id="IPR027417">
    <property type="entry name" value="P-loop_NTPase"/>
</dbReference>
<evidence type="ECO:0000256" key="1">
    <source>
        <dbReference type="ARBA" id="ARBA00005417"/>
    </source>
</evidence>
<dbReference type="AlphaFoldDB" id="A0A109BIV6"/>
<keyword evidence="2" id="KW-0813">Transport</keyword>
<dbReference type="SUPFAM" id="SSF52540">
    <property type="entry name" value="P-loop containing nucleoside triphosphate hydrolases"/>
    <property type="match status" value="1"/>
</dbReference>
<proteinExistence type="inferred from homology"/>
<gene>
    <name evidence="6" type="ORF">APY04_1564</name>
</gene>
<sequence>MSSVLNVPTLQVNVARKVFPAVAGRAANHVLDAILFDVEAGSFVAITGPSGGGKSTLLNIIAGLDRAFDGGIRFSDPNLNVAFVFQSPRLLPWRTVRENIALVLPPNDPRHANIDELLGRVGLADAAHAYPEMISLGMQRRAALARAFILEPDILLMDEPFVSLDDPTAQGLRQLLMELWSRRPTTVLFVTHDRQEAVMLASRVICLAGAPASVVQDEAVALTIGERVDRDKVRAEQNRIFGAA</sequence>
<keyword evidence="3" id="KW-0547">Nucleotide-binding</keyword>
<protein>
    <submittedName>
        <fullName evidence="6">Alkanesulfonates ABC transporter ATP-binding protein</fullName>
    </submittedName>
</protein>
<dbReference type="Gene3D" id="3.40.50.300">
    <property type="entry name" value="P-loop containing nucleotide triphosphate hydrolases"/>
    <property type="match status" value="1"/>
</dbReference>
<dbReference type="PANTHER" id="PTHR42788:SF19">
    <property type="entry name" value="ALIPHATIC SULFONATES IMPORT ATP-BINDING PROTEIN SSUB 2"/>
    <property type="match status" value="1"/>
</dbReference>
<reference evidence="6 7" key="1">
    <citation type="submission" date="2015-10" db="EMBL/GenBank/DDBJ databases">
        <title>Transcriptomic analysis of a linuron degrading triple-species bacterial consortium.</title>
        <authorList>
            <person name="Albers P."/>
        </authorList>
    </citation>
    <scope>NUCLEOTIDE SEQUENCE [LARGE SCALE GENOMIC DNA]</scope>
    <source>
        <strain evidence="6 7">WDL6</strain>
    </source>
</reference>
<evidence type="ECO:0000259" key="5">
    <source>
        <dbReference type="PROSITE" id="PS50893"/>
    </source>
</evidence>
<dbReference type="InterPro" id="IPR017871">
    <property type="entry name" value="ABC_transporter-like_CS"/>
</dbReference>
<dbReference type="SMART" id="SM00382">
    <property type="entry name" value="AAA"/>
    <property type="match status" value="1"/>
</dbReference>
<dbReference type="RefSeq" id="WP_068461249.1">
    <property type="nucleotide sequence ID" value="NZ_LMTR01000045.1"/>
</dbReference>
<keyword evidence="7" id="KW-1185">Reference proteome</keyword>
<name>A0A109BIV6_HYPSL</name>